<feature type="active site" description="Proton donor" evidence="8">
    <location>
        <position position="201"/>
    </location>
</feature>
<dbReference type="Gene3D" id="1.25.40.10">
    <property type="entry name" value="Tetratricopeptide repeat domain"/>
    <property type="match status" value="1"/>
</dbReference>
<evidence type="ECO:0000256" key="2">
    <source>
        <dbReference type="ARBA" id="ARBA00022723"/>
    </source>
</evidence>
<keyword evidence="2 8" id="KW-0479">Metal-binding</keyword>
<comment type="similarity">
    <text evidence="8">Belongs to the peptidase M48 family. BepA subfamily.</text>
</comment>
<dbReference type="HAMAP" id="MF_00997">
    <property type="entry name" value="Protease_BepA"/>
    <property type="match status" value="1"/>
</dbReference>
<keyword evidence="11" id="KW-1185">Reference proteome</keyword>
<reference evidence="10 11" key="1">
    <citation type="submission" date="2015-12" db="EMBL/GenBank/DDBJ databases">
        <title>Complete genome of Lacimicrobium alkaliphilum KCTC 32984.</title>
        <authorList>
            <person name="Kim S.-G."/>
            <person name="Lee Y.-J."/>
        </authorList>
    </citation>
    <scope>NUCLEOTIDE SEQUENCE [LARGE SCALE GENOMIC DNA]</scope>
    <source>
        <strain evidence="10 11">YelD216</strain>
    </source>
</reference>
<gene>
    <name evidence="10" type="ORF">AT746_09340</name>
</gene>
<keyword evidence="6 8" id="KW-0862">Zinc</keyword>
<organism evidence="10 11">
    <name type="scientific">Lacimicrobium alkaliphilum</name>
    <dbReference type="NCBI Taxonomy" id="1526571"/>
    <lineage>
        <taxon>Bacteria</taxon>
        <taxon>Pseudomonadati</taxon>
        <taxon>Pseudomonadota</taxon>
        <taxon>Gammaproteobacteria</taxon>
        <taxon>Alteromonadales</taxon>
        <taxon>Alteromonadaceae</taxon>
        <taxon>Lacimicrobium</taxon>
    </lineage>
</organism>
<dbReference type="PANTHER" id="PTHR22726:SF1">
    <property type="entry name" value="METALLOENDOPEPTIDASE OMA1, MITOCHONDRIAL"/>
    <property type="match status" value="1"/>
</dbReference>
<dbReference type="InterPro" id="IPR051156">
    <property type="entry name" value="Mito/Outer_Membr_Metalloprot"/>
</dbReference>
<evidence type="ECO:0000256" key="1">
    <source>
        <dbReference type="ARBA" id="ARBA00022670"/>
    </source>
</evidence>
<evidence type="ECO:0000313" key="11">
    <source>
        <dbReference type="Proteomes" id="UP000068447"/>
    </source>
</evidence>
<sequence length="482" mass="53636" precursor="true">MIRAVLLCLSCMAFSNMAQVRSDSDRNTLPEIGVVASSAISIDKEMLIGEVIMRQLRAQAPIINDPLIEEYIQDLGNRLVAQADNAKFPFRFFPINSNSINAFAFYGGHIGVHTGLIVTADNESELASVVAHEIAHVTQRHIARSLEARQNASPLQVVSMLGGILLALANPEAGMAAISAGQAAGQQAMINYTRSNEKEADRVGIEILARAGFEPQASASFFGKLAAQFRYVSKPPAFLMTHPLPESRVADMKARVANYATINRPDSLAFQLVKARIQARYSLDSKQRVRYFRDWLSNASTEVEIKSSQYGLALSLLAEEEYAEAASLIENLMQQDSENLFYVDTFTDIALATGQHERAIKRLSALLKLQPRNRVLVLNLANALIQNKEYGRAVSHLKDYLLVNPNHLLSYQMLTDAYGESGQRLEMHQARAEVYALNSAYTRAVDELKTAYNFTENSVIDKQRILARIEQMREAENRLKKL</sequence>
<evidence type="ECO:0000313" key="10">
    <source>
        <dbReference type="EMBL" id="ALS98441.1"/>
    </source>
</evidence>
<dbReference type="GO" id="GO:0016020">
    <property type="term" value="C:membrane"/>
    <property type="evidence" value="ECO:0007669"/>
    <property type="project" value="InterPro"/>
</dbReference>
<dbReference type="GO" id="GO:0008270">
    <property type="term" value="F:zinc ion binding"/>
    <property type="evidence" value="ECO:0007669"/>
    <property type="project" value="UniProtKB-UniRule"/>
</dbReference>
<keyword evidence="3 8" id="KW-0732">Signal</keyword>
<comment type="cofactor">
    <cofactor evidence="8">
        <name>Zn(2+)</name>
        <dbReference type="ChEBI" id="CHEBI:29105"/>
    </cofactor>
    <text evidence="8">Binds 1 zinc ion per subunit.</text>
</comment>
<feature type="active site" evidence="8">
    <location>
        <position position="133"/>
    </location>
</feature>
<evidence type="ECO:0000256" key="4">
    <source>
        <dbReference type="ARBA" id="ARBA00022764"/>
    </source>
</evidence>
<dbReference type="Proteomes" id="UP000068447">
    <property type="component" value="Chromosome"/>
</dbReference>
<protein>
    <recommendedName>
        <fullName evidence="8">Putative beta-barrel assembly-enhancing protease</fullName>
        <ecNumber evidence="8">3.4.-.-</ecNumber>
    </recommendedName>
</protein>
<dbReference type="InterPro" id="IPR001915">
    <property type="entry name" value="Peptidase_M48"/>
</dbReference>
<keyword evidence="7 8" id="KW-0482">Metalloprotease</keyword>
<dbReference type="Pfam" id="PF14559">
    <property type="entry name" value="TPR_19"/>
    <property type="match status" value="1"/>
</dbReference>
<proteinExistence type="inferred from homology"/>
<accession>A0A0U3B4G6</accession>
<comment type="subcellular location">
    <subcellularLocation>
        <location evidence="8">Periplasm</location>
    </subcellularLocation>
</comment>
<dbReference type="EMBL" id="CP013650">
    <property type="protein sequence ID" value="ALS98441.1"/>
    <property type="molecule type" value="Genomic_DNA"/>
</dbReference>
<feature type="domain" description="Peptidase M48" evidence="9">
    <location>
        <begin position="69"/>
        <end position="255"/>
    </location>
</feature>
<evidence type="ECO:0000256" key="5">
    <source>
        <dbReference type="ARBA" id="ARBA00022801"/>
    </source>
</evidence>
<dbReference type="Gene3D" id="3.30.2010.10">
    <property type="entry name" value="Metalloproteases ('zincins'), catalytic domain"/>
    <property type="match status" value="1"/>
</dbReference>
<evidence type="ECO:0000256" key="3">
    <source>
        <dbReference type="ARBA" id="ARBA00022729"/>
    </source>
</evidence>
<feature type="binding site" evidence="8">
    <location>
        <position position="132"/>
    </location>
    <ligand>
        <name>Zn(2+)</name>
        <dbReference type="ChEBI" id="CHEBI:29105"/>
        <note>catalytic</note>
    </ligand>
</feature>
<dbReference type="AlphaFoldDB" id="A0A0U3B4G6"/>
<name>A0A0U3B4G6_9ALTE</name>
<feature type="binding site" evidence="8">
    <location>
        <position position="197"/>
    </location>
    <ligand>
        <name>Zn(2+)</name>
        <dbReference type="ChEBI" id="CHEBI:29105"/>
        <note>catalytic</note>
    </ligand>
</feature>
<dbReference type="InterPro" id="IPR011990">
    <property type="entry name" value="TPR-like_helical_dom_sf"/>
</dbReference>
<feature type="chain" id="PRO_5008996842" description="Putative beta-barrel assembly-enhancing protease" evidence="8">
    <location>
        <begin position="19"/>
        <end position="482"/>
    </location>
</feature>
<dbReference type="STRING" id="1526571.AT746_09340"/>
<evidence type="ECO:0000259" key="9">
    <source>
        <dbReference type="Pfam" id="PF01435"/>
    </source>
</evidence>
<feature type="signal peptide" evidence="8">
    <location>
        <begin position="1"/>
        <end position="18"/>
    </location>
</feature>
<evidence type="ECO:0000256" key="8">
    <source>
        <dbReference type="HAMAP-Rule" id="MF_00997"/>
    </source>
</evidence>
<evidence type="ECO:0000256" key="6">
    <source>
        <dbReference type="ARBA" id="ARBA00022833"/>
    </source>
</evidence>
<evidence type="ECO:0000256" key="7">
    <source>
        <dbReference type="ARBA" id="ARBA00023049"/>
    </source>
</evidence>
<dbReference type="GO" id="GO:0051603">
    <property type="term" value="P:proteolysis involved in protein catabolic process"/>
    <property type="evidence" value="ECO:0007669"/>
    <property type="project" value="TreeGrafter"/>
</dbReference>
<keyword evidence="5 8" id="KW-0378">Hydrolase</keyword>
<keyword evidence="1 8" id="KW-0645">Protease</keyword>
<dbReference type="GO" id="GO:0042597">
    <property type="term" value="C:periplasmic space"/>
    <property type="evidence" value="ECO:0007669"/>
    <property type="project" value="UniProtKB-SubCell"/>
</dbReference>
<dbReference type="PANTHER" id="PTHR22726">
    <property type="entry name" value="METALLOENDOPEPTIDASE OMA1"/>
    <property type="match status" value="1"/>
</dbReference>
<dbReference type="EC" id="3.4.-.-" evidence="8"/>
<dbReference type="SUPFAM" id="SSF48452">
    <property type="entry name" value="TPR-like"/>
    <property type="match status" value="1"/>
</dbReference>
<keyword evidence="4 8" id="KW-0574">Periplasm</keyword>
<dbReference type="InterPro" id="IPR030873">
    <property type="entry name" value="Protease_BepA"/>
</dbReference>
<comment type="function">
    <text evidence="8">Functions as both a chaperone and a metalloprotease. Maintains the integrity of the outer membrane by promoting either the assembly or the elimination of outer membrane proteins, depending on their folding state.</text>
</comment>
<dbReference type="KEGG" id="lal:AT746_09340"/>
<dbReference type="GO" id="GO:0004222">
    <property type="term" value="F:metalloendopeptidase activity"/>
    <property type="evidence" value="ECO:0007669"/>
    <property type="project" value="InterPro"/>
</dbReference>
<dbReference type="Pfam" id="PF01435">
    <property type="entry name" value="Peptidase_M48"/>
    <property type="match status" value="1"/>
</dbReference>
<dbReference type="CDD" id="cd07333">
    <property type="entry name" value="M48C_bepA_like"/>
    <property type="match status" value="1"/>
</dbReference>
<feature type="binding site" evidence="8">
    <location>
        <position position="136"/>
    </location>
    <ligand>
        <name>Zn(2+)</name>
        <dbReference type="ChEBI" id="CHEBI:29105"/>
        <note>catalytic</note>
    </ligand>
</feature>